<keyword evidence="3" id="KW-1185">Reference proteome</keyword>
<proteinExistence type="predicted"/>
<dbReference type="AlphaFoldDB" id="A0A9W6GVQ3"/>
<organism evidence="2 3">
    <name type="scientific">Methylocystis echinoides</name>
    <dbReference type="NCBI Taxonomy" id="29468"/>
    <lineage>
        <taxon>Bacteria</taxon>
        <taxon>Pseudomonadati</taxon>
        <taxon>Pseudomonadota</taxon>
        <taxon>Alphaproteobacteria</taxon>
        <taxon>Hyphomicrobiales</taxon>
        <taxon>Methylocystaceae</taxon>
        <taxon>Methylocystis</taxon>
    </lineage>
</organism>
<evidence type="ECO:0000256" key="1">
    <source>
        <dbReference type="SAM" id="MobiDB-lite"/>
    </source>
</evidence>
<protein>
    <submittedName>
        <fullName evidence="2">Uncharacterized protein</fullName>
    </submittedName>
</protein>
<reference evidence="2" key="1">
    <citation type="journal article" date="2023" name="Int. J. Syst. Evol. Microbiol.">
        <title>Methylocystis iwaonis sp. nov., a type II methane-oxidizing bacterium from surface soil of a rice paddy field in Japan, and emended description of the genus Methylocystis (ex Whittenbury et al. 1970) Bowman et al. 1993.</title>
        <authorList>
            <person name="Kaise H."/>
            <person name="Sawadogo J.B."/>
            <person name="Alam M.S."/>
            <person name="Ueno C."/>
            <person name="Dianou D."/>
            <person name="Shinjo R."/>
            <person name="Asakawa S."/>
        </authorList>
    </citation>
    <scope>NUCLEOTIDE SEQUENCE</scope>
    <source>
        <strain evidence="2">LMG27198</strain>
    </source>
</reference>
<comment type="caution">
    <text evidence="2">The sequence shown here is derived from an EMBL/GenBank/DDBJ whole genome shotgun (WGS) entry which is preliminary data.</text>
</comment>
<evidence type="ECO:0000313" key="3">
    <source>
        <dbReference type="Proteomes" id="UP001144323"/>
    </source>
</evidence>
<name>A0A9W6GVQ3_9HYPH</name>
<evidence type="ECO:0000313" key="2">
    <source>
        <dbReference type="EMBL" id="GLI93942.1"/>
    </source>
</evidence>
<gene>
    <name evidence="2" type="ORF">LMG27198_29340</name>
</gene>
<dbReference type="EMBL" id="BSEC01000001">
    <property type="protein sequence ID" value="GLI93942.1"/>
    <property type="molecule type" value="Genomic_DNA"/>
</dbReference>
<sequence length="86" mass="9817">MTNIYCSKACLRAAEYDEREGWRAHVRAALKCVDCGGPIPEAKRQDKRLCGYCKHKRRLANCVKNRQRTKAGTNGRRGTNQHGRVE</sequence>
<accession>A0A9W6GVQ3</accession>
<feature type="region of interest" description="Disordered" evidence="1">
    <location>
        <begin position="64"/>
        <end position="86"/>
    </location>
</feature>
<dbReference type="Proteomes" id="UP001144323">
    <property type="component" value="Unassembled WGS sequence"/>
</dbReference>
<dbReference type="RefSeq" id="WP_281803975.1">
    <property type="nucleotide sequence ID" value="NZ_BSEC01000001.1"/>
</dbReference>
<feature type="compositionally biased region" description="Polar residues" evidence="1">
    <location>
        <begin position="70"/>
        <end position="86"/>
    </location>
</feature>